<dbReference type="Pfam" id="PF00874">
    <property type="entry name" value="PRD"/>
    <property type="match status" value="1"/>
</dbReference>
<dbReference type="InterPro" id="IPR007737">
    <property type="entry name" value="Mga_HTH"/>
</dbReference>
<dbReference type="InterPro" id="IPR036634">
    <property type="entry name" value="PRD_sf"/>
</dbReference>
<evidence type="ECO:0000256" key="5">
    <source>
        <dbReference type="ARBA" id="ARBA00023163"/>
    </source>
</evidence>
<keyword evidence="2" id="KW-0677">Repeat</keyword>
<dbReference type="PROSITE" id="PS51000">
    <property type="entry name" value="HTH_DEOR_2"/>
    <property type="match status" value="1"/>
</dbReference>
<accession>A0ABT1SLU7</accession>
<feature type="domain" description="PTS EIIA type-2" evidence="7">
    <location>
        <begin position="498"/>
        <end position="638"/>
    </location>
</feature>
<dbReference type="SUPFAM" id="SSF52794">
    <property type="entry name" value="PTS system IIB component-like"/>
    <property type="match status" value="1"/>
</dbReference>
<dbReference type="Proteomes" id="UP001524435">
    <property type="component" value="Unassembled WGS sequence"/>
</dbReference>
<reference evidence="10 11" key="1">
    <citation type="submission" date="2022-06" db="EMBL/GenBank/DDBJ databases">
        <title>Isolation of gut microbiota from human fecal samples.</title>
        <authorList>
            <person name="Pamer E.G."/>
            <person name="Barat B."/>
            <person name="Waligurski E."/>
            <person name="Medina S."/>
            <person name="Paddock L."/>
            <person name="Mostad J."/>
        </authorList>
    </citation>
    <scope>NUCLEOTIDE SEQUENCE [LARGE SCALE GENOMIC DNA]</scope>
    <source>
        <strain evidence="10 11">DFI.6.1</strain>
    </source>
</reference>
<dbReference type="EMBL" id="JANGCH010000009">
    <property type="protein sequence ID" value="MCQ5122107.1"/>
    <property type="molecule type" value="Genomic_DNA"/>
</dbReference>
<dbReference type="Gene3D" id="1.10.1790.10">
    <property type="entry name" value="PRD domain"/>
    <property type="match status" value="1"/>
</dbReference>
<evidence type="ECO:0000256" key="2">
    <source>
        <dbReference type="ARBA" id="ARBA00022737"/>
    </source>
</evidence>
<dbReference type="Gene3D" id="1.10.10.10">
    <property type="entry name" value="Winged helix-like DNA-binding domain superfamily/Winged helix DNA-binding domain"/>
    <property type="match status" value="2"/>
</dbReference>
<comment type="caution">
    <text evidence="10">The sequence shown here is derived from an EMBL/GenBank/DDBJ whole genome shotgun (WGS) entry which is preliminary data.</text>
</comment>
<keyword evidence="3" id="KW-0805">Transcription regulation</keyword>
<proteinExistence type="predicted"/>
<dbReference type="SUPFAM" id="SSF46785">
    <property type="entry name" value="Winged helix' DNA-binding domain"/>
    <property type="match status" value="1"/>
</dbReference>
<feature type="domain" description="PRD" evidence="9">
    <location>
        <begin position="275"/>
        <end position="382"/>
    </location>
</feature>
<organism evidence="10 11">
    <name type="scientific">Massilicoli timonensis</name>
    <dbReference type="NCBI Taxonomy" id="2015901"/>
    <lineage>
        <taxon>Bacteria</taxon>
        <taxon>Bacillati</taxon>
        <taxon>Bacillota</taxon>
        <taxon>Erysipelotrichia</taxon>
        <taxon>Erysipelotrichales</taxon>
        <taxon>Erysipelotrichaceae</taxon>
        <taxon>Massilicoli</taxon>
    </lineage>
</organism>
<dbReference type="SUPFAM" id="SSF55804">
    <property type="entry name" value="Phoshotransferase/anion transport protein"/>
    <property type="match status" value="1"/>
</dbReference>
<dbReference type="PANTHER" id="PTHR30185:SF18">
    <property type="entry name" value="TRANSCRIPTIONAL REGULATOR MTLR"/>
    <property type="match status" value="1"/>
</dbReference>
<evidence type="ECO:0000256" key="1">
    <source>
        <dbReference type="ARBA" id="ARBA00022679"/>
    </source>
</evidence>
<evidence type="ECO:0000256" key="4">
    <source>
        <dbReference type="ARBA" id="ARBA00023159"/>
    </source>
</evidence>
<gene>
    <name evidence="10" type="ORF">NE663_07530</name>
</gene>
<feature type="domain" description="PTS EIIB type-2" evidence="8">
    <location>
        <begin position="386"/>
        <end position="476"/>
    </location>
</feature>
<keyword evidence="4" id="KW-0010">Activator</keyword>
<dbReference type="Pfam" id="PF05043">
    <property type="entry name" value="Mga"/>
    <property type="match status" value="1"/>
</dbReference>
<dbReference type="InterPro" id="IPR016152">
    <property type="entry name" value="PTrfase/Anion_transptr"/>
</dbReference>
<name>A0ABT1SLU7_9FIRM</name>
<dbReference type="InterPro" id="IPR036388">
    <property type="entry name" value="WH-like_DNA-bd_sf"/>
</dbReference>
<sequence length="638" mass="73298">MITLTKRQKDISLYLLKQNDYLTGRQLAEHFSVSIRTIRNDLDQIEAYLKERQLLIVRKSGIGVRIFIDVQKRMELKQMLEASDGHYLNKEERHALILTLLLIHDSCTFQELGEACQVSRQTIINSFAEIEAIIKKNALHITKQQGVGISLSGDERALRQLFLQMVNEYPLIVSNAIPLQLASERYDSVISQMIREIEHAHSIRFVNKNRLTLLLTFFLWRMEQGHCLKRAKRLQKQEEELFHTLTPYISAKAERAYISTIMLSERMQQDHASETIYDDAYLISHELLDALKRLHHIDELEDEEMIRGLTIHIRSAIYRIRNHIAIRNELLEEIKLSISLIYAFTRKQLSLMETRFHIHFNEHETAYIAMYIASIYERNIKASTTLHILLVCSFGLASSAILKTRIEQTLAECHVDGPMSKAEAEIFLSKQKVDLIISTNTYERNDIPVLVVNPLLSASDIEKIKNRLFQDSYSKMCDHFIKSSESSEIAKIPHAISDYIEKDAIQVIERCESWEKAIALAAAPLLAKQAIEQRYVNAMIDAVKNYGTYMVLTPGCAYVHAGIHDGIKENCTALLTMHQPLLFGDHNAKSVHTIVVLGIHDKEDNDLLNLAYILEKERNIKTLCAKDVDVQAILSMHD</sequence>
<feature type="domain" description="HTH deoR-type" evidence="6">
    <location>
        <begin position="5"/>
        <end position="65"/>
    </location>
</feature>
<keyword evidence="1" id="KW-0808">Transferase</keyword>
<dbReference type="InterPro" id="IPR013196">
    <property type="entry name" value="HTH_11"/>
</dbReference>
<evidence type="ECO:0000313" key="10">
    <source>
        <dbReference type="EMBL" id="MCQ5122107.1"/>
    </source>
</evidence>
<dbReference type="CDD" id="cd05568">
    <property type="entry name" value="PTS_IIB_bgl_like"/>
    <property type="match status" value="1"/>
</dbReference>
<dbReference type="Gene3D" id="3.40.50.2300">
    <property type="match status" value="1"/>
</dbReference>
<evidence type="ECO:0000313" key="11">
    <source>
        <dbReference type="Proteomes" id="UP001524435"/>
    </source>
</evidence>
<dbReference type="InterPro" id="IPR002178">
    <property type="entry name" value="PTS_EIIA_type-2_dom"/>
</dbReference>
<evidence type="ECO:0000259" key="9">
    <source>
        <dbReference type="PROSITE" id="PS51372"/>
    </source>
</evidence>
<dbReference type="InterPro" id="IPR036390">
    <property type="entry name" value="WH_DNA-bd_sf"/>
</dbReference>
<evidence type="ECO:0000256" key="3">
    <source>
        <dbReference type="ARBA" id="ARBA00023015"/>
    </source>
</evidence>
<dbReference type="InterPro" id="IPR001034">
    <property type="entry name" value="DeoR_HTH"/>
</dbReference>
<dbReference type="InterPro" id="IPR011608">
    <property type="entry name" value="PRD"/>
</dbReference>
<dbReference type="Pfam" id="PF08279">
    <property type="entry name" value="HTH_11"/>
    <property type="match status" value="1"/>
</dbReference>
<dbReference type="Pfam" id="PF00359">
    <property type="entry name" value="PTS_EIIA_2"/>
    <property type="match status" value="1"/>
</dbReference>
<dbReference type="InterPro" id="IPR013011">
    <property type="entry name" value="PTS_EIIB_2"/>
</dbReference>
<dbReference type="RefSeq" id="WP_256198009.1">
    <property type="nucleotide sequence ID" value="NZ_JANGCH010000009.1"/>
</dbReference>
<evidence type="ECO:0000259" key="6">
    <source>
        <dbReference type="PROSITE" id="PS51000"/>
    </source>
</evidence>
<evidence type="ECO:0000259" key="8">
    <source>
        <dbReference type="PROSITE" id="PS51099"/>
    </source>
</evidence>
<dbReference type="InterPro" id="IPR036095">
    <property type="entry name" value="PTS_EIIB-like_sf"/>
</dbReference>
<keyword evidence="11" id="KW-1185">Reference proteome</keyword>
<protein>
    <submittedName>
        <fullName evidence="10">BglG family transcription antiterminator</fullName>
    </submittedName>
</protein>
<evidence type="ECO:0000259" key="7">
    <source>
        <dbReference type="PROSITE" id="PS51094"/>
    </source>
</evidence>
<dbReference type="PANTHER" id="PTHR30185">
    <property type="entry name" value="CRYPTIC BETA-GLUCOSIDE BGL OPERON ANTITERMINATOR"/>
    <property type="match status" value="1"/>
</dbReference>
<dbReference type="PROSITE" id="PS51372">
    <property type="entry name" value="PRD_2"/>
    <property type="match status" value="1"/>
</dbReference>
<dbReference type="PROSITE" id="PS51094">
    <property type="entry name" value="PTS_EIIA_TYPE_2"/>
    <property type="match status" value="1"/>
</dbReference>
<dbReference type="PROSITE" id="PS51099">
    <property type="entry name" value="PTS_EIIB_TYPE_2"/>
    <property type="match status" value="1"/>
</dbReference>
<dbReference type="InterPro" id="IPR050661">
    <property type="entry name" value="BglG_antiterminators"/>
</dbReference>
<dbReference type="Gene3D" id="3.40.930.10">
    <property type="entry name" value="Mannitol-specific EII, Chain A"/>
    <property type="match status" value="1"/>
</dbReference>
<dbReference type="SUPFAM" id="SSF63520">
    <property type="entry name" value="PTS-regulatory domain, PRD"/>
    <property type="match status" value="1"/>
</dbReference>
<keyword evidence="5" id="KW-0804">Transcription</keyword>